<dbReference type="Proteomes" id="UP000317494">
    <property type="component" value="Unassembled WGS sequence"/>
</dbReference>
<evidence type="ECO:0000313" key="4">
    <source>
        <dbReference type="Proteomes" id="UP000320475"/>
    </source>
</evidence>
<organism evidence="2 3">
    <name type="scientific">Synchytrium endobioticum</name>
    <dbReference type="NCBI Taxonomy" id="286115"/>
    <lineage>
        <taxon>Eukaryota</taxon>
        <taxon>Fungi</taxon>
        <taxon>Fungi incertae sedis</taxon>
        <taxon>Chytridiomycota</taxon>
        <taxon>Chytridiomycota incertae sedis</taxon>
        <taxon>Chytridiomycetes</taxon>
        <taxon>Synchytriales</taxon>
        <taxon>Synchytriaceae</taxon>
        <taxon>Synchytrium</taxon>
    </lineage>
</organism>
<dbReference type="EMBL" id="QEAN01000064">
    <property type="protein sequence ID" value="TPX50644.1"/>
    <property type="molecule type" value="Genomic_DNA"/>
</dbReference>
<evidence type="ECO:0000313" key="1">
    <source>
        <dbReference type="EMBL" id="TPX47117.1"/>
    </source>
</evidence>
<dbReference type="VEuPathDB" id="FungiDB:SeMB42_g02180"/>
<reference evidence="3 4" key="1">
    <citation type="journal article" date="2019" name="Sci. Rep.">
        <title>Comparative genomics of chytrid fungi reveal insights into the obligate biotrophic and pathogenic lifestyle of Synchytrium endobioticum.</title>
        <authorList>
            <person name="van de Vossenberg B.T.L.H."/>
            <person name="Warris S."/>
            <person name="Nguyen H.D.T."/>
            <person name="van Gent-Pelzer M.P.E."/>
            <person name="Joly D.L."/>
            <person name="van de Geest H.C."/>
            <person name="Bonants P.J.M."/>
            <person name="Smith D.S."/>
            <person name="Levesque C.A."/>
            <person name="van der Lee T.A.J."/>
        </authorList>
    </citation>
    <scope>NUCLEOTIDE SEQUENCE [LARGE SCALE GENOMIC DNA]</scope>
    <source>
        <strain evidence="1 4">LEV6574</strain>
        <strain evidence="2 3">MB42</strain>
    </source>
</reference>
<keyword evidence="3" id="KW-1185">Reference proteome</keyword>
<dbReference type="OrthoDB" id="2423920at2759"/>
<sequence>MAAGPTGTEQKRYFEAELATIKRTLDNIKIQVGDMMSHSQKDLLSLLGDALIAPPDHYTTKIARELEVFELTCDQMQHSLLNMRALIVQQDTLQELNAAD</sequence>
<dbReference type="AlphaFoldDB" id="A0A507DGF0"/>
<dbReference type="EMBL" id="QEAM01000085">
    <property type="protein sequence ID" value="TPX47117.1"/>
    <property type="molecule type" value="Genomic_DNA"/>
</dbReference>
<accession>A0A507DGF0</accession>
<evidence type="ECO:0000313" key="3">
    <source>
        <dbReference type="Proteomes" id="UP000317494"/>
    </source>
</evidence>
<comment type="caution">
    <text evidence="2">The sequence shown here is derived from an EMBL/GenBank/DDBJ whole genome shotgun (WGS) entry which is preliminary data.</text>
</comment>
<dbReference type="Proteomes" id="UP000320475">
    <property type="component" value="Unassembled WGS sequence"/>
</dbReference>
<proteinExistence type="predicted"/>
<name>A0A507DGF0_9FUNG</name>
<evidence type="ECO:0000313" key="2">
    <source>
        <dbReference type="EMBL" id="TPX50644.1"/>
    </source>
</evidence>
<protein>
    <submittedName>
        <fullName evidence="2">Uncharacterized protein</fullName>
    </submittedName>
</protein>
<gene>
    <name evidence="1" type="ORF">SeLEV6574_g02839</name>
    <name evidence="2" type="ORF">SeMB42_g02180</name>
</gene>